<sequence length="277" mass="31208">MVYRWRSRQAAYTVWGAQREPMAEEIKQHLFDHHQDYLSHEDPGVSWGCPYCDRSEISYDEEKTIQHFKDHLFGHEDQFIESGVHVADDIDRSGNILVKAPQGSPGIKNARVHFLAPGDIVILVTTNPAARLRLLREELGSWPALTVVLTTKDNPAEDIAGLDVSNVPIEIVKLSKRLSLSKLGNTISQVLDEHGRSEGRITVEFDILSELIDKFGEKPAFKFLQILTNQFKTVGGIAYYPLDPTAHDESTLGLLDDSFDLVVRATETNFIADRDNR</sequence>
<evidence type="ECO:0000313" key="1">
    <source>
        <dbReference type="EMBL" id="RJX51580.1"/>
    </source>
</evidence>
<gene>
    <name evidence="1" type="ORF">DP106_02505</name>
</gene>
<comment type="caution">
    <text evidence="1">The sequence shown here is derived from an EMBL/GenBank/DDBJ whole genome shotgun (WGS) entry which is preliminary data.</text>
</comment>
<dbReference type="Proteomes" id="UP000281564">
    <property type="component" value="Unassembled WGS sequence"/>
</dbReference>
<dbReference type="AlphaFoldDB" id="A0A3A6QE30"/>
<keyword evidence="2" id="KW-1185">Reference proteome</keyword>
<protein>
    <submittedName>
        <fullName evidence="1">Uncharacterized protein</fullName>
    </submittedName>
</protein>
<accession>A0A3A6QE30</accession>
<evidence type="ECO:0000313" key="2">
    <source>
        <dbReference type="Proteomes" id="UP000281564"/>
    </source>
</evidence>
<dbReference type="OrthoDB" id="109251at2157"/>
<dbReference type="InterPro" id="IPR055927">
    <property type="entry name" value="DUF7504"/>
</dbReference>
<dbReference type="RefSeq" id="WP_120083177.1">
    <property type="nucleotide sequence ID" value="NZ_QMDW01000002.1"/>
</dbReference>
<dbReference type="EMBL" id="QMDW01000002">
    <property type="protein sequence ID" value="RJX51580.1"/>
    <property type="molecule type" value="Genomic_DNA"/>
</dbReference>
<dbReference type="Pfam" id="PF24336">
    <property type="entry name" value="DUF7504"/>
    <property type="match status" value="1"/>
</dbReference>
<reference evidence="1 2" key="1">
    <citation type="submission" date="2018-06" db="EMBL/GenBank/DDBJ databases">
        <title>Halonotius sp. F13-13 a new haloarchaeeon isolated from a solar saltern from Isla Cristina, Huelva, Spain.</title>
        <authorList>
            <person name="Duran-Viseras A."/>
            <person name="Sanchez-Porro C."/>
            <person name="Ventosa A."/>
        </authorList>
    </citation>
    <scope>NUCLEOTIDE SEQUENCE [LARGE SCALE GENOMIC DNA]</scope>
    <source>
        <strain evidence="1 2">CECT 7525</strain>
    </source>
</reference>
<name>A0A3A6QE30_9EURY</name>
<organism evidence="1 2">
    <name type="scientific">Halonotius pteroides</name>
    <dbReference type="NCBI Taxonomy" id="268735"/>
    <lineage>
        <taxon>Archaea</taxon>
        <taxon>Methanobacteriati</taxon>
        <taxon>Methanobacteriota</taxon>
        <taxon>Stenosarchaea group</taxon>
        <taxon>Halobacteria</taxon>
        <taxon>Halobacteriales</taxon>
        <taxon>Haloferacaceae</taxon>
        <taxon>Halonotius</taxon>
    </lineage>
</organism>
<proteinExistence type="predicted"/>